<dbReference type="Proteomes" id="UP000248090">
    <property type="component" value="Unassembled WGS sequence"/>
</dbReference>
<gene>
    <name evidence="2" type="ORF">WH50_16025</name>
</gene>
<proteinExistence type="predicted"/>
<organism evidence="2 3">
    <name type="scientific">Pokkaliibacter plantistimulans</name>
    <dbReference type="NCBI Taxonomy" id="1635171"/>
    <lineage>
        <taxon>Bacteria</taxon>
        <taxon>Pseudomonadati</taxon>
        <taxon>Pseudomonadota</taxon>
        <taxon>Gammaproteobacteria</taxon>
        <taxon>Oceanospirillales</taxon>
        <taxon>Balneatrichaceae</taxon>
        <taxon>Pokkaliibacter</taxon>
    </lineage>
</organism>
<reference evidence="2 3" key="1">
    <citation type="submission" date="2015-03" db="EMBL/GenBank/DDBJ databases">
        <authorList>
            <person name="Krishnan R."/>
            <person name="Midha S."/>
            <person name="Patil P.B."/>
            <person name="Rameshkumar N."/>
        </authorList>
    </citation>
    <scope>NUCLEOTIDE SEQUENCE [LARGE SCALE GENOMIC DNA]</scope>
    <source>
        <strain evidence="2 3">L1E11</strain>
    </source>
</reference>
<keyword evidence="3" id="KW-1185">Reference proteome</keyword>
<comment type="caution">
    <text evidence="2">The sequence shown here is derived from an EMBL/GenBank/DDBJ whole genome shotgun (WGS) entry which is preliminary data.</text>
</comment>
<dbReference type="EMBL" id="LAPT01000078">
    <property type="protein sequence ID" value="PXF30315.1"/>
    <property type="molecule type" value="Genomic_DNA"/>
</dbReference>
<feature type="transmembrane region" description="Helical" evidence="1">
    <location>
        <begin position="6"/>
        <end position="32"/>
    </location>
</feature>
<evidence type="ECO:0000313" key="3">
    <source>
        <dbReference type="Proteomes" id="UP000248090"/>
    </source>
</evidence>
<accession>A0ABX5M063</accession>
<keyword evidence="1" id="KW-1133">Transmembrane helix</keyword>
<keyword evidence="1" id="KW-0472">Membrane</keyword>
<evidence type="ECO:0000313" key="2">
    <source>
        <dbReference type="EMBL" id="PXF30315.1"/>
    </source>
</evidence>
<keyword evidence="1" id="KW-0812">Transmembrane</keyword>
<evidence type="ECO:0000256" key="1">
    <source>
        <dbReference type="SAM" id="Phobius"/>
    </source>
</evidence>
<protein>
    <submittedName>
        <fullName evidence="2">Uncharacterized protein</fullName>
    </submittedName>
</protein>
<sequence length="62" mass="7167">MGFASLVAQMAVCIFLALFLRFLLHFLLHFLLRNVRHGQLSDASLTDYLFEKQNNELKIQIG</sequence>
<name>A0ABX5M063_9GAMM</name>